<dbReference type="InterPro" id="IPR001611">
    <property type="entry name" value="Leu-rich_rpt"/>
</dbReference>
<dbReference type="HOGENOM" id="CLU_518058_0_0_1"/>
<dbReference type="OrthoDB" id="2013775at2759"/>
<dbReference type="Gene3D" id="3.80.10.10">
    <property type="entry name" value="Ribonuclease Inhibitor"/>
    <property type="match status" value="3"/>
</dbReference>
<name>V4AZG5_LOTGI</name>
<feature type="chain" id="PRO_5004716467" description="LRRNT domain-containing protein" evidence="4">
    <location>
        <begin position="21"/>
        <end position="526"/>
    </location>
</feature>
<evidence type="ECO:0000256" key="2">
    <source>
        <dbReference type="ARBA" id="ARBA00022729"/>
    </source>
</evidence>
<dbReference type="RefSeq" id="XP_009046163.1">
    <property type="nucleotide sequence ID" value="XM_009047915.1"/>
</dbReference>
<evidence type="ECO:0000313" key="5">
    <source>
        <dbReference type="EMBL" id="ESP03113.1"/>
    </source>
</evidence>
<keyword evidence="2 4" id="KW-0732">Signal</keyword>
<dbReference type="STRING" id="225164.V4AZG5"/>
<protein>
    <recommendedName>
        <fullName evidence="7">LRRNT domain-containing protein</fullName>
    </recommendedName>
</protein>
<dbReference type="PANTHER" id="PTHR24373:SF275">
    <property type="entry name" value="TIR DOMAIN-CONTAINING PROTEIN"/>
    <property type="match status" value="1"/>
</dbReference>
<gene>
    <name evidence="5" type="ORF">LOTGIDRAFT_171718</name>
</gene>
<evidence type="ECO:0008006" key="7">
    <source>
        <dbReference type="Google" id="ProtNLM"/>
    </source>
</evidence>
<dbReference type="Proteomes" id="UP000030746">
    <property type="component" value="Unassembled WGS sequence"/>
</dbReference>
<dbReference type="KEGG" id="lgi:LOTGIDRAFT_171718"/>
<keyword evidence="6" id="KW-1185">Reference proteome</keyword>
<feature type="signal peptide" evidence="4">
    <location>
        <begin position="1"/>
        <end position="20"/>
    </location>
</feature>
<evidence type="ECO:0000313" key="6">
    <source>
        <dbReference type="Proteomes" id="UP000030746"/>
    </source>
</evidence>
<dbReference type="SUPFAM" id="SSF52047">
    <property type="entry name" value="RNI-like"/>
    <property type="match status" value="1"/>
</dbReference>
<evidence type="ECO:0000256" key="1">
    <source>
        <dbReference type="ARBA" id="ARBA00022614"/>
    </source>
</evidence>
<evidence type="ECO:0000256" key="3">
    <source>
        <dbReference type="ARBA" id="ARBA00022737"/>
    </source>
</evidence>
<dbReference type="PANTHER" id="PTHR24373">
    <property type="entry name" value="SLIT RELATED LEUCINE-RICH REPEAT NEURONAL PROTEIN"/>
    <property type="match status" value="1"/>
</dbReference>
<dbReference type="GeneID" id="20241870"/>
<dbReference type="CTD" id="20241870"/>
<keyword evidence="3" id="KW-0677">Repeat</keyword>
<sequence length="526" mass="58960">MAPIYLTFIASLLLASSTFCEQLCLEGCKCEDHPSEKLGPHLMIDCSNLGSSSVPRDLNKFQNYGRPMHLKLSKNIIARVSKADFPENLPIIALDFNQNRGVMITDDAFMNIKGLRYLGLNDISMPFTDTMKYLKGMTKLRYLYLNKNYQFGEGLVPVSLFSGLELKLKDLSLHDCYLKGIENGALANVVITGSLDIGANQLDHIPEEVKTLKNLTKLDVSQNSIKSIPSNTFEGMSKLRTLSLSNNYINGQSFKTDSFNGLKLKELRLEKSELNTIPSAALSSLSSLKILKLNNSPIKTIPKHSFNGSYCLEVLDLTNVLVEIENTHLDGLESCLQKLYLNNMQIREIPKFFKDFKVLNYVSLSGNSISEIKMDDLVGTTITELDLTENPLHRIEKGSFEEFPHAISLIISDTRLSNLSFVRDYEYGTIKTIKLGNVLPMCDCELAFAEYRVLEIHGNCNFNNTKNVAISTDEFMSVTSHCWPDGKMPQKKDVWAVVGDNSAGTFSTSILSYFCVFLFFKVLNIV</sequence>
<dbReference type="Pfam" id="PF13306">
    <property type="entry name" value="LRR_5"/>
    <property type="match status" value="1"/>
</dbReference>
<dbReference type="InterPro" id="IPR032675">
    <property type="entry name" value="LRR_dom_sf"/>
</dbReference>
<reference evidence="5 6" key="1">
    <citation type="journal article" date="2013" name="Nature">
        <title>Insights into bilaterian evolution from three spiralian genomes.</title>
        <authorList>
            <person name="Simakov O."/>
            <person name="Marletaz F."/>
            <person name="Cho S.J."/>
            <person name="Edsinger-Gonzales E."/>
            <person name="Havlak P."/>
            <person name="Hellsten U."/>
            <person name="Kuo D.H."/>
            <person name="Larsson T."/>
            <person name="Lv J."/>
            <person name="Arendt D."/>
            <person name="Savage R."/>
            <person name="Osoegawa K."/>
            <person name="de Jong P."/>
            <person name="Grimwood J."/>
            <person name="Chapman J.A."/>
            <person name="Shapiro H."/>
            <person name="Aerts A."/>
            <person name="Otillar R.P."/>
            <person name="Terry A.Y."/>
            <person name="Boore J.L."/>
            <person name="Grigoriev I.V."/>
            <person name="Lindberg D.R."/>
            <person name="Seaver E.C."/>
            <person name="Weisblat D.A."/>
            <person name="Putnam N.H."/>
            <person name="Rokhsar D.S."/>
        </authorList>
    </citation>
    <scope>NUCLEOTIDE SEQUENCE [LARGE SCALE GENOMIC DNA]</scope>
</reference>
<organism evidence="5 6">
    <name type="scientific">Lottia gigantea</name>
    <name type="common">Giant owl limpet</name>
    <dbReference type="NCBI Taxonomy" id="225164"/>
    <lineage>
        <taxon>Eukaryota</taxon>
        <taxon>Metazoa</taxon>
        <taxon>Spiralia</taxon>
        <taxon>Lophotrochozoa</taxon>
        <taxon>Mollusca</taxon>
        <taxon>Gastropoda</taxon>
        <taxon>Patellogastropoda</taxon>
        <taxon>Lottioidea</taxon>
        <taxon>Lottiidae</taxon>
        <taxon>Lottia</taxon>
    </lineage>
</organism>
<dbReference type="InterPro" id="IPR026906">
    <property type="entry name" value="LRR_5"/>
</dbReference>
<dbReference type="EMBL" id="KB200109">
    <property type="protein sequence ID" value="ESP03113.1"/>
    <property type="molecule type" value="Genomic_DNA"/>
</dbReference>
<dbReference type="OMA" id="CDCDVEE"/>
<evidence type="ECO:0000256" key="4">
    <source>
        <dbReference type="SAM" id="SignalP"/>
    </source>
</evidence>
<dbReference type="PROSITE" id="PS51450">
    <property type="entry name" value="LRR"/>
    <property type="match status" value="1"/>
</dbReference>
<keyword evidence="1" id="KW-0433">Leucine-rich repeat</keyword>
<dbReference type="InterPro" id="IPR003591">
    <property type="entry name" value="Leu-rich_rpt_typical-subtyp"/>
</dbReference>
<dbReference type="InterPro" id="IPR050328">
    <property type="entry name" value="Dev_Immune_Receptor"/>
</dbReference>
<dbReference type="AlphaFoldDB" id="V4AZG5"/>
<accession>V4AZG5</accession>
<proteinExistence type="predicted"/>
<dbReference type="SMART" id="SM00369">
    <property type="entry name" value="LRR_TYP"/>
    <property type="match status" value="3"/>
</dbReference>